<evidence type="ECO:0000313" key="6">
    <source>
        <dbReference type="EMBL" id="RKF07475.1"/>
    </source>
</evidence>
<dbReference type="PANTHER" id="PTHR23026:SF90">
    <property type="entry name" value="IODOTYROSINE DEIODINASE 1"/>
    <property type="match status" value="1"/>
</dbReference>
<dbReference type="Gene3D" id="3.40.109.10">
    <property type="entry name" value="NADH Oxidase"/>
    <property type="match status" value="1"/>
</dbReference>
<feature type="domain" description="Nitroreductase" evidence="5">
    <location>
        <begin position="69"/>
        <end position="259"/>
    </location>
</feature>
<keyword evidence="2" id="KW-0288">FMN</keyword>
<evidence type="ECO:0000313" key="7">
    <source>
        <dbReference type="Proteomes" id="UP000246132"/>
    </source>
</evidence>
<keyword evidence="3" id="KW-0560">Oxidoreductase</keyword>
<dbReference type="Proteomes" id="UP000246132">
    <property type="component" value="Unassembled WGS sequence"/>
</dbReference>
<comment type="caution">
    <text evidence="6">The sequence shown here is derived from an EMBL/GenBank/DDBJ whole genome shotgun (WGS) entry which is preliminary data.</text>
</comment>
<dbReference type="AlphaFoldDB" id="A0A3A8AC90"/>
<feature type="region of interest" description="Disordered" evidence="4">
    <location>
        <begin position="1"/>
        <end position="45"/>
    </location>
</feature>
<evidence type="ECO:0000256" key="3">
    <source>
        <dbReference type="ARBA" id="ARBA00023002"/>
    </source>
</evidence>
<dbReference type="Pfam" id="PF00881">
    <property type="entry name" value="Nitroreductase"/>
    <property type="match status" value="1"/>
</dbReference>
<evidence type="ECO:0000259" key="5">
    <source>
        <dbReference type="Pfam" id="PF00881"/>
    </source>
</evidence>
<dbReference type="GO" id="GO:0016491">
    <property type="term" value="F:oxidoreductase activity"/>
    <property type="evidence" value="ECO:0007669"/>
    <property type="project" value="UniProtKB-KW"/>
</dbReference>
<evidence type="ECO:0000256" key="4">
    <source>
        <dbReference type="SAM" id="MobiDB-lite"/>
    </source>
</evidence>
<gene>
    <name evidence="6" type="ORF">DEM25_006645</name>
</gene>
<keyword evidence="1" id="KW-0285">Flavoprotein</keyword>
<dbReference type="InterPro" id="IPR050627">
    <property type="entry name" value="Nitroreductase/BluB"/>
</dbReference>
<keyword evidence="7" id="KW-1185">Reference proteome</keyword>
<dbReference type="InterPro" id="IPR000415">
    <property type="entry name" value="Nitroreductase-like"/>
</dbReference>
<evidence type="ECO:0000256" key="1">
    <source>
        <dbReference type="ARBA" id="ARBA00022630"/>
    </source>
</evidence>
<proteinExistence type="predicted"/>
<organism evidence="6 7">
    <name type="scientific">Oceaniradius stylonematis</name>
    <dbReference type="NCBI Taxonomy" id="2184161"/>
    <lineage>
        <taxon>Bacteria</taxon>
        <taxon>Pseudomonadati</taxon>
        <taxon>Pseudomonadota</taxon>
        <taxon>Alphaproteobacteria</taxon>
        <taxon>Hyphomicrobiales</taxon>
        <taxon>Ahrensiaceae</taxon>
        <taxon>Oceaniradius</taxon>
    </lineage>
</organism>
<dbReference type="EMBL" id="QFWV02000004">
    <property type="protein sequence ID" value="RKF07475.1"/>
    <property type="molecule type" value="Genomic_DNA"/>
</dbReference>
<dbReference type="CDD" id="cd02136">
    <property type="entry name" value="PnbA_NfnB-like"/>
    <property type="match status" value="1"/>
</dbReference>
<dbReference type="SUPFAM" id="SSF55469">
    <property type="entry name" value="FMN-dependent nitroreductase-like"/>
    <property type="match status" value="1"/>
</dbReference>
<dbReference type="PANTHER" id="PTHR23026">
    <property type="entry name" value="NADPH NITROREDUCTASE"/>
    <property type="match status" value="1"/>
</dbReference>
<sequence length="284" mass="31297">MRKGRGGWGRAGGRWSRRPSSGRSSRPTRSRGPSWRARLAPPTDRQCRMAAMSGDDATEADAGQFADLVRKRRSVRAYLDTDVSRAQIEAILDMARHAPSGGNMQPWNVHVLGRQTIGELGDAIRTALAEPDYVETGDYRYYPARPVAPYGDRIRQAGHDLYEALGIGRRDVAARREQKLKNFDFFGAPAGLLVTIDARLERGSWIDVGLFLNALSLAIVSQGLGCCLQASFSSHGDAVRRVLGLERDALVVCGVAVGHADETHPVNRQPLRRQDVAEFVRFHP</sequence>
<feature type="compositionally biased region" description="Low complexity" evidence="4">
    <location>
        <begin position="18"/>
        <end position="36"/>
    </location>
</feature>
<protein>
    <submittedName>
        <fullName evidence="6">Nitroreductase</fullName>
    </submittedName>
</protein>
<dbReference type="InterPro" id="IPR029479">
    <property type="entry name" value="Nitroreductase"/>
</dbReference>
<accession>A0A3A8AC90</accession>
<feature type="compositionally biased region" description="Gly residues" evidence="4">
    <location>
        <begin position="1"/>
        <end position="12"/>
    </location>
</feature>
<reference evidence="6 7" key="1">
    <citation type="journal article" date="2018" name="Int. J. Syst. Bacteriol.">
        <title>Oceaniradius stylonemae gen. nov., sp. nov., isolated from a red alga, Stylonema cornu-cervi.</title>
        <authorList>
            <person name="Jeong S."/>
        </authorList>
    </citation>
    <scope>NUCLEOTIDE SEQUENCE [LARGE SCALE GENOMIC DNA]</scope>
    <source>
        <strain evidence="6 7">StC1</strain>
    </source>
</reference>
<name>A0A3A8AC90_9HYPH</name>
<evidence type="ECO:0000256" key="2">
    <source>
        <dbReference type="ARBA" id="ARBA00022643"/>
    </source>
</evidence>